<organism evidence="11 12">
    <name type="scientific">Ciona intestinalis</name>
    <name type="common">Transparent sea squirt</name>
    <name type="synonym">Ascidia intestinalis</name>
    <dbReference type="NCBI Taxonomy" id="7719"/>
    <lineage>
        <taxon>Eukaryota</taxon>
        <taxon>Metazoa</taxon>
        <taxon>Chordata</taxon>
        <taxon>Tunicata</taxon>
        <taxon>Ascidiacea</taxon>
        <taxon>Phlebobranchia</taxon>
        <taxon>Cionidae</taxon>
        <taxon>Ciona</taxon>
    </lineage>
</organism>
<keyword evidence="3" id="KW-0328">Glycosyltransferase</keyword>
<comment type="similarity">
    <text evidence="10">Belongs to the glycosyltransferase 14 family.</text>
</comment>
<evidence type="ECO:0000256" key="3">
    <source>
        <dbReference type="ARBA" id="ARBA00022676"/>
    </source>
</evidence>
<evidence type="ECO:0000256" key="1">
    <source>
        <dbReference type="ARBA" id="ARBA00004606"/>
    </source>
</evidence>
<dbReference type="AlphaFoldDB" id="F6V597"/>
<accession>F6V597</accession>
<reference evidence="11" key="4">
    <citation type="submission" date="2025-09" db="UniProtKB">
        <authorList>
            <consortium name="Ensembl"/>
        </authorList>
    </citation>
    <scope>IDENTIFICATION</scope>
</reference>
<evidence type="ECO:0000256" key="5">
    <source>
        <dbReference type="ARBA" id="ARBA00022692"/>
    </source>
</evidence>
<comment type="pathway">
    <text evidence="2">Protein modification; protein glycosylation.</text>
</comment>
<reference evidence="11" key="3">
    <citation type="submission" date="2025-08" db="UniProtKB">
        <authorList>
            <consortium name="Ensembl"/>
        </authorList>
    </citation>
    <scope>IDENTIFICATION</scope>
</reference>
<dbReference type="InterPro" id="IPR003406">
    <property type="entry name" value="Glyco_trans_14"/>
</dbReference>
<sequence length="444" mass="51650">MLNKMYQSISFSCLKKYINILFALIYTTFDVLRIHLTHSAANFGILDYTIKNLSSILDCKGVLEGRDEAIVAARLKSLELKSKLFEDRRNQFENFGGSLIQLADNCTRFKRERNYVTSALTTEESNYPIAYILTVHTNIAAMERLLRAIYRPQNIYCVHVDRKSSQEFQASVRKISGCFQNVFVPSNLTEVHYTHWSRVQADLNCMHNLIDRKEQVQWRYVINLCGAEFPLKTNFEVVRSLKNLYGYNSMESVIPPPHKTKRYEYHFVLPDTQGDYVVMDKTNIKKEPSPLDIPMFIGSAYYVLKRQAVEFIMTDSEVQKFFKWNKDTYSPDEHMWATLQRYYPRLPGSFPPHVKYDQNELQTITKLVKWGGLDTLVYPKCSGVYSRGICMLGVGDLSWLLQQHHLFANKFDSHIDPYAIECLDIFLRNKTISQAVKYNSVGFI</sequence>
<keyword evidence="8" id="KW-0472">Membrane</keyword>
<evidence type="ECO:0000256" key="7">
    <source>
        <dbReference type="ARBA" id="ARBA00022989"/>
    </source>
</evidence>
<name>F6V597_CIOIN</name>
<protein>
    <recommendedName>
        <fullName evidence="13">Beta-1,3-galactosyl-O-glycosyl-glycoprotein beta-1,6-N-acetylglucosaminyltransferase</fullName>
    </recommendedName>
</protein>
<evidence type="ECO:0000313" key="12">
    <source>
        <dbReference type="Proteomes" id="UP000008144"/>
    </source>
</evidence>
<dbReference type="GO" id="GO:0008375">
    <property type="term" value="F:acetylglucosaminyltransferase activity"/>
    <property type="evidence" value="ECO:0000318"/>
    <property type="project" value="GO_Central"/>
</dbReference>
<keyword evidence="7" id="KW-1133">Transmembrane helix</keyword>
<evidence type="ECO:0008006" key="13">
    <source>
        <dbReference type="Google" id="ProtNLM"/>
    </source>
</evidence>
<comment type="subcellular location">
    <subcellularLocation>
        <location evidence="1">Membrane</location>
        <topology evidence="1">Single-pass type II membrane protein</topology>
    </subcellularLocation>
</comment>
<keyword evidence="6" id="KW-0735">Signal-anchor</keyword>
<evidence type="ECO:0000256" key="9">
    <source>
        <dbReference type="ARBA" id="ARBA00023180"/>
    </source>
</evidence>
<dbReference type="PANTHER" id="PTHR19297:SF191">
    <property type="entry name" value="PROTEIN XYLOSYLTRANSFERASE"/>
    <property type="match status" value="1"/>
</dbReference>
<dbReference type="Pfam" id="PF02485">
    <property type="entry name" value="Branch"/>
    <property type="match status" value="1"/>
</dbReference>
<keyword evidence="9" id="KW-0325">Glycoprotein</keyword>
<evidence type="ECO:0000256" key="8">
    <source>
        <dbReference type="ARBA" id="ARBA00023136"/>
    </source>
</evidence>
<proteinExistence type="inferred from homology"/>
<dbReference type="OMA" id="NMTRDCE"/>
<evidence type="ECO:0000256" key="2">
    <source>
        <dbReference type="ARBA" id="ARBA00004922"/>
    </source>
</evidence>
<reference evidence="11" key="2">
    <citation type="journal article" date="2008" name="Genome Biol.">
        <title>Improved genome assembly and evidence-based global gene model set for the chordate Ciona intestinalis: new insight into intron and operon populations.</title>
        <authorList>
            <person name="Satou Y."/>
            <person name="Mineta K."/>
            <person name="Ogasawara M."/>
            <person name="Sasakura Y."/>
            <person name="Shoguchi E."/>
            <person name="Ueno K."/>
            <person name="Yamada L."/>
            <person name="Matsumoto J."/>
            <person name="Wasserscheid J."/>
            <person name="Dewar K."/>
            <person name="Wiley G.B."/>
            <person name="Macmil S.L."/>
            <person name="Roe B.A."/>
            <person name="Zeller R.W."/>
            <person name="Hastings K.E."/>
            <person name="Lemaire P."/>
            <person name="Lindquist E."/>
            <person name="Endo T."/>
            <person name="Hotta K."/>
            <person name="Inaba K."/>
        </authorList>
    </citation>
    <scope>NUCLEOTIDE SEQUENCE [LARGE SCALE GENOMIC DNA]</scope>
    <source>
        <strain evidence="11">wild type</strain>
    </source>
</reference>
<evidence type="ECO:0000256" key="6">
    <source>
        <dbReference type="ARBA" id="ARBA00022968"/>
    </source>
</evidence>
<dbReference type="GO" id="GO:0016020">
    <property type="term" value="C:membrane"/>
    <property type="evidence" value="ECO:0007669"/>
    <property type="project" value="UniProtKB-SubCell"/>
</dbReference>
<keyword evidence="4" id="KW-0808">Transferase</keyword>
<dbReference type="EMBL" id="EAAA01002686">
    <property type="status" value="NOT_ANNOTATED_CDS"/>
    <property type="molecule type" value="Genomic_DNA"/>
</dbReference>
<evidence type="ECO:0000256" key="4">
    <source>
        <dbReference type="ARBA" id="ARBA00022679"/>
    </source>
</evidence>
<keyword evidence="5" id="KW-0812">Transmembrane</keyword>
<dbReference type="PANTHER" id="PTHR19297">
    <property type="entry name" value="GLYCOSYLTRANSFERASE 14 FAMILY MEMBER"/>
    <property type="match status" value="1"/>
</dbReference>
<dbReference type="GeneTree" id="ENSGT00940000169060"/>
<reference evidence="12" key="1">
    <citation type="journal article" date="2002" name="Science">
        <title>The draft genome of Ciona intestinalis: insights into chordate and vertebrate origins.</title>
        <authorList>
            <person name="Dehal P."/>
            <person name="Satou Y."/>
            <person name="Campbell R.K."/>
            <person name="Chapman J."/>
            <person name="Degnan B."/>
            <person name="De Tomaso A."/>
            <person name="Davidson B."/>
            <person name="Di Gregorio A."/>
            <person name="Gelpke M."/>
            <person name="Goodstein D.M."/>
            <person name="Harafuji N."/>
            <person name="Hastings K.E."/>
            <person name="Ho I."/>
            <person name="Hotta K."/>
            <person name="Huang W."/>
            <person name="Kawashima T."/>
            <person name="Lemaire P."/>
            <person name="Martinez D."/>
            <person name="Meinertzhagen I.A."/>
            <person name="Necula S."/>
            <person name="Nonaka M."/>
            <person name="Putnam N."/>
            <person name="Rash S."/>
            <person name="Saiga H."/>
            <person name="Satake M."/>
            <person name="Terry A."/>
            <person name="Yamada L."/>
            <person name="Wang H.G."/>
            <person name="Awazu S."/>
            <person name="Azumi K."/>
            <person name="Boore J."/>
            <person name="Branno M."/>
            <person name="Chin-Bow S."/>
            <person name="DeSantis R."/>
            <person name="Doyle S."/>
            <person name="Francino P."/>
            <person name="Keys D.N."/>
            <person name="Haga S."/>
            <person name="Hayashi H."/>
            <person name="Hino K."/>
            <person name="Imai K.S."/>
            <person name="Inaba K."/>
            <person name="Kano S."/>
            <person name="Kobayashi K."/>
            <person name="Kobayashi M."/>
            <person name="Lee B.I."/>
            <person name="Makabe K.W."/>
            <person name="Manohar C."/>
            <person name="Matassi G."/>
            <person name="Medina M."/>
            <person name="Mochizuki Y."/>
            <person name="Mount S."/>
            <person name="Morishita T."/>
            <person name="Miura S."/>
            <person name="Nakayama A."/>
            <person name="Nishizaka S."/>
            <person name="Nomoto H."/>
            <person name="Ohta F."/>
            <person name="Oishi K."/>
            <person name="Rigoutsos I."/>
            <person name="Sano M."/>
            <person name="Sasaki A."/>
            <person name="Sasakura Y."/>
            <person name="Shoguchi E."/>
            <person name="Shin-i T."/>
            <person name="Spagnuolo A."/>
            <person name="Stainier D."/>
            <person name="Suzuki M.M."/>
            <person name="Tassy O."/>
            <person name="Takatori N."/>
            <person name="Tokuoka M."/>
            <person name="Yagi K."/>
            <person name="Yoshizaki F."/>
            <person name="Wada S."/>
            <person name="Zhang C."/>
            <person name="Hyatt P.D."/>
            <person name="Larimer F."/>
            <person name="Detter C."/>
            <person name="Doggett N."/>
            <person name="Glavina T."/>
            <person name="Hawkins T."/>
            <person name="Richardson P."/>
            <person name="Lucas S."/>
            <person name="Kohara Y."/>
            <person name="Levine M."/>
            <person name="Satoh N."/>
            <person name="Rokhsar D.S."/>
        </authorList>
    </citation>
    <scope>NUCLEOTIDE SEQUENCE [LARGE SCALE GENOMIC DNA]</scope>
</reference>
<evidence type="ECO:0000313" key="11">
    <source>
        <dbReference type="Ensembl" id="ENSCINP00000024350.2"/>
    </source>
</evidence>
<keyword evidence="12" id="KW-1185">Reference proteome</keyword>
<dbReference type="HOGENOM" id="CLU_032341_1_2_1"/>
<evidence type="ECO:0000256" key="10">
    <source>
        <dbReference type="ARBA" id="ARBA00038150"/>
    </source>
</evidence>
<dbReference type="Ensembl" id="ENSCINT00000024596.2">
    <property type="protein sequence ID" value="ENSCINP00000024350.2"/>
    <property type="gene ID" value="ENSCING00000013219.2"/>
</dbReference>
<dbReference type="Proteomes" id="UP000008144">
    <property type="component" value="Chromosome 8"/>
</dbReference>
<dbReference type="InParanoid" id="F6V597"/>
<dbReference type="STRING" id="7719.ENSCINP00000024350"/>